<dbReference type="PANTHER" id="PTHR42967">
    <property type="entry name" value="METAL DEPENDENT HYDROLASE"/>
    <property type="match status" value="1"/>
</dbReference>
<dbReference type="STRING" id="1499966.U14_00205"/>
<evidence type="ECO:0008006" key="4">
    <source>
        <dbReference type="Google" id="ProtNLM"/>
    </source>
</evidence>
<dbReference type="InterPro" id="IPR036866">
    <property type="entry name" value="RibonucZ/Hydroxyglut_hydro"/>
</dbReference>
<dbReference type="Pfam" id="PF13483">
    <property type="entry name" value="Lactamase_B_3"/>
    <property type="match status" value="1"/>
</dbReference>
<evidence type="ECO:0000256" key="1">
    <source>
        <dbReference type="SAM" id="SignalP"/>
    </source>
</evidence>
<protein>
    <recommendedName>
        <fullName evidence="4">Metallo-beta-lactamase domain-containing protein</fullName>
    </recommendedName>
</protein>
<keyword evidence="1" id="KW-0732">Signal</keyword>
<accession>A0A0S6VTR7</accession>
<dbReference type="EMBL" id="DF820455">
    <property type="protein sequence ID" value="GAK48988.1"/>
    <property type="molecule type" value="Genomic_DNA"/>
</dbReference>
<evidence type="ECO:0000313" key="3">
    <source>
        <dbReference type="Proteomes" id="UP000030700"/>
    </source>
</evidence>
<dbReference type="AlphaFoldDB" id="A0A0S6VTR7"/>
<feature type="chain" id="PRO_5006631505" description="Metallo-beta-lactamase domain-containing protein" evidence="1">
    <location>
        <begin position="31"/>
        <end position="261"/>
    </location>
</feature>
<proteinExistence type="predicted"/>
<dbReference type="SUPFAM" id="SSF56281">
    <property type="entry name" value="Metallo-hydrolase/oxidoreductase"/>
    <property type="match status" value="1"/>
</dbReference>
<keyword evidence="3" id="KW-1185">Reference proteome</keyword>
<sequence>MTFFRRIFTTFRFAVLTASICSLLHSAASAADGVTIYYEENAQTEIISPSGTRVLIDVIRPSLLSGDVTPNDVLLVTHTHNDHYKKDLFEPFAGAKLMGKEDTLTVNDVTIRSIASAHNEADKIVSEKANNYIFLIETGGLRIAHFGDIGQKDMTPEQLQTLGKIDIAITQFENSFSSMNFSNKKGMHLMEQVMPRLMIPTHNGLEISKVTATQWGGYYSDQKSVTITPADLTDSPKMLFMGMMGPSLGKITSLPAWESRK</sequence>
<gene>
    <name evidence="2" type="ORF">U14_00205</name>
</gene>
<organism evidence="2">
    <name type="scientific">Candidatus Moduliflexus flocculans</name>
    <dbReference type="NCBI Taxonomy" id="1499966"/>
    <lineage>
        <taxon>Bacteria</taxon>
        <taxon>Candidatus Moduliflexota</taxon>
        <taxon>Candidatus Moduliflexia</taxon>
        <taxon>Candidatus Moduliflexales</taxon>
        <taxon>Candidatus Moduliflexaceae</taxon>
    </lineage>
</organism>
<name>A0A0S6VTR7_9BACT</name>
<feature type="signal peptide" evidence="1">
    <location>
        <begin position="1"/>
        <end position="30"/>
    </location>
</feature>
<dbReference type="HOGENOM" id="CLU_1064204_0_0_0"/>
<dbReference type="PANTHER" id="PTHR42967:SF1">
    <property type="entry name" value="MBL FOLD METALLO-HYDROLASE"/>
    <property type="match status" value="1"/>
</dbReference>
<reference evidence="2" key="1">
    <citation type="journal article" date="2015" name="PeerJ">
        <title>First genomic representation of candidate bacterial phylum KSB3 points to enhanced environmental sensing as a trigger of wastewater bulking.</title>
        <authorList>
            <person name="Sekiguchi Y."/>
            <person name="Ohashi A."/>
            <person name="Parks D.H."/>
            <person name="Yamauchi T."/>
            <person name="Tyson G.W."/>
            <person name="Hugenholtz P."/>
        </authorList>
    </citation>
    <scope>NUCLEOTIDE SEQUENCE [LARGE SCALE GENOMIC DNA]</scope>
</reference>
<dbReference type="Gene3D" id="3.60.15.10">
    <property type="entry name" value="Ribonuclease Z/Hydroxyacylglutathione hydrolase-like"/>
    <property type="match status" value="1"/>
</dbReference>
<evidence type="ECO:0000313" key="2">
    <source>
        <dbReference type="EMBL" id="GAK48988.1"/>
    </source>
</evidence>
<dbReference type="Proteomes" id="UP000030700">
    <property type="component" value="Unassembled WGS sequence"/>
</dbReference>